<protein>
    <recommendedName>
        <fullName evidence="3">Clathrin heavy chain</fullName>
    </recommendedName>
</protein>
<comment type="caution">
    <text evidence="1">The sequence shown here is derived from an EMBL/GenBank/DDBJ whole genome shotgun (WGS) entry which is preliminary data.</text>
</comment>
<dbReference type="GO" id="GO:0071439">
    <property type="term" value="C:clathrin complex"/>
    <property type="evidence" value="ECO:0007669"/>
    <property type="project" value="TreeGrafter"/>
</dbReference>
<dbReference type="SUPFAM" id="SSF50989">
    <property type="entry name" value="Clathrin heavy-chain terminal domain"/>
    <property type="match status" value="1"/>
</dbReference>
<dbReference type="GO" id="GO:0005198">
    <property type="term" value="F:structural molecule activity"/>
    <property type="evidence" value="ECO:0007669"/>
    <property type="project" value="InterPro"/>
</dbReference>
<dbReference type="GO" id="GO:0030130">
    <property type="term" value="C:clathrin coat of trans-Golgi network vesicle"/>
    <property type="evidence" value="ECO:0007669"/>
    <property type="project" value="InterPro"/>
</dbReference>
<dbReference type="GO" id="GO:0030132">
    <property type="term" value="C:clathrin coat of coated pit"/>
    <property type="evidence" value="ECO:0007669"/>
    <property type="project" value="InterPro"/>
</dbReference>
<dbReference type="EMBL" id="JACCJC010000022">
    <property type="protein sequence ID" value="KAF6235835.1"/>
    <property type="molecule type" value="Genomic_DNA"/>
</dbReference>
<proteinExistence type="predicted"/>
<evidence type="ECO:0008006" key="3">
    <source>
        <dbReference type="Google" id="ProtNLM"/>
    </source>
</evidence>
<name>A0A8H6L544_9LECA</name>
<accession>A0A8H6L544</accession>
<dbReference type="RefSeq" id="XP_037165202.1">
    <property type="nucleotide sequence ID" value="XM_037307942.1"/>
</dbReference>
<dbReference type="SUPFAM" id="SSF48371">
    <property type="entry name" value="ARM repeat"/>
    <property type="match status" value="1"/>
</dbReference>
<keyword evidence="2" id="KW-1185">Reference proteome</keyword>
<evidence type="ECO:0000313" key="1">
    <source>
        <dbReference type="EMBL" id="KAF6235835.1"/>
    </source>
</evidence>
<evidence type="ECO:0000313" key="2">
    <source>
        <dbReference type="Proteomes" id="UP000578531"/>
    </source>
</evidence>
<dbReference type="Pfam" id="PF13838">
    <property type="entry name" value="Clathrin_H_link"/>
    <property type="match status" value="1"/>
</dbReference>
<dbReference type="InterPro" id="IPR022365">
    <property type="entry name" value="Clathrin_H-chain_propeller_rpt"/>
</dbReference>
<dbReference type="GO" id="GO:0006898">
    <property type="term" value="P:receptor-mediated endocytosis"/>
    <property type="evidence" value="ECO:0007669"/>
    <property type="project" value="TreeGrafter"/>
</dbReference>
<dbReference type="GO" id="GO:0006895">
    <property type="term" value="P:Golgi to endosome transport"/>
    <property type="evidence" value="ECO:0007669"/>
    <property type="project" value="TreeGrafter"/>
</dbReference>
<dbReference type="InterPro" id="IPR016025">
    <property type="entry name" value="Clathrin_H-chain_N"/>
</dbReference>
<sequence>MAANALPIRFTELLQLTHTEIDQKSIGFNSCTLESDHYICVRQAIPEGANPEVIIVNLKNNNEIIKRPIKADSAIMHWYKQVIALKAQQRTLQIFDLGQKIKVNSNTMLEDVIYWKWYSPDSLGLVTENSVYHWNVFEQPSSTPQKMFDRNANLSGCQIINYRVNEDEKWMAVVGITQQQGRVVGQMQLYSRERGISQAIEAHAAAFGTVRLEGAPADTRVFTFAVRSAASAKLHVVEIDHQASNPPFAKKAVDVYFPPEAVNDFPVAMQVSQKYSVIYMVTKYGFIHLYDLETAACIFMNRISSETIFTTAPDSDSSGIVGVNRKGQVLSVSVDENTIIPYLLQNPANGALALKLASRAGLPGADNLYAHQFENLMASGQYTDAAKIAANSPRGFLRTPQTTARFQGLPSQGGWIDSSSTILWYFTGQGTTQ</sequence>
<dbReference type="Proteomes" id="UP000578531">
    <property type="component" value="Unassembled WGS sequence"/>
</dbReference>
<dbReference type="PANTHER" id="PTHR10292">
    <property type="entry name" value="CLATHRIN HEAVY CHAIN RELATED"/>
    <property type="match status" value="1"/>
</dbReference>
<dbReference type="FunFam" id="2.130.10.110:FF:000003">
    <property type="entry name" value="Clathrin heavy chain"/>
    <property type="match status" value="1"/>
</dbReference>
<dbReference type="AlphaFoldDB" id="A0A8H6L544"/>
<gene>
    <name evidence="1" type="ORF">HO173_006030</name>
</gene>
<dbReference type="OrthoDB" id="2113814at2759"/>
<dbReference type="GO" id="GO:0030479">
    <property type="term" value="C:actin cortical patch"/>
    <property type="evidence" value="ECO:0007669"/>
    <property type="project" value="TreeGrafter"/>
</dbReference>
<dbReference type="GO" id="GO:0006886">
    <property type="term" value="P:intracellular protein transport"/>
    <property type="evidence" value="ECO:0007669"/>
    <property type="project" value="InterPro"/>
</dbReference>
<organism evidence="1 2">
    <name type="scientific">Letharia columbiana</name>
    <dbReference type="NCBI Taxonomy" id="112416"/>
    <lineage>
        <taxon>Eukaryota</taxon>
        <taxon>Fungi</taxon>
        <taxon>Dikarya</taxon>
        <taxon>Ascomycota</taxon>
        <taxon>Pezizomycotina</taxon>
        <taxon>Lecanoromycetes</taxon>
        <taxon>OSLEUM clade</taxon>
        <taxon>Lecanoromycetidae</taxon>
        <taxon>Lecanorales</taxon>
        <taxon>Lecanorineae</taxon>
        <taxon>Parmeliaceae</taxon>
        <taxon>Letharia</taxon>
    </lineage>
</organism>
<dbReference type="GO" id="GO:0005829">
    <property type="term" value="C:cytosol"/>
    <property type="evidence" value="ECO:0007669"/>
    <property type="project" value="GOC"/>
</dbReference>
<reference evidence="1 2" key="1">
    <citation type="journal article" date="2020" name="Genomics">
        <title>Complete, high-quality genomes from long-read metagenomic sequencing of two wolf lichen thalli reveals enigmatic genome architecture.</title>
        <authorList>
            <person name="McKenzie S.K."/>
            <person name="Walston R.F."/>
            <person name="Allen J.L."/>
        </authorList>
    </citation>
    <scope>NUCLEOTIDE SEQUENCE [LARGE SCALE GENOMIC DNA]</scope>
    <source>
        <strain evidence="1">WasteWater2</strain>
    </source>
</reference>
<dbReference type="InterPro" id="IPR016024">
    <property type="entry name" value="ARM-type_fold"/>
</dbReference>
<dbReference type="Gene3D" id="2.130.10.110">
    <property type="entry name" value="Clathrin heavy-chain terminal domain"/>
    <property type="match status" value="1"/>
</dbReference>
<dbReference type="PANTHER" id="PTHR10292:SF1">
    <property type="entry name" value="CLATHRIN HEAVY CHAIN"/>
    <property type="match status" value="1"/>
</dbReference>
<dbReference type="Pfam" id="PF01394">
    <property type="entry name" value="Clathrin_propel"/>
    <property type="match status" value="3"/>
</dbReference>
<dbReference type="GeneID" id="59287691"/>
<dbReference type="GO" id="GO:0032051">
    <property type="term" value="F:clathrin light chain binding"/>
    <property type="evidence" value="ECO:0007669"/>
    <property type="project" value="TreeGrafter"/>
</dbReference>